<feature type="chain" id="PRO_5047452360" evidence="2">
    <location>
        <begin position="28"/>
        <end position="113"/>
    </location>
</feature>
<feature type="region of interest" description="Disordered" evidence="1">
    <location>
        <begin position="25"/>
        <end position="113"/>
    </location>
</feature>
<organism evidence="3 4">
    <name type="scientific">Cupriavidus basilensis</name>
    <dbReference type="NCBI Taxonomy" id="68895"/>
    <lineage>
        <taxon>Bacteria</taxon>
        <taxon>Pseudomonadati</taxon>
        <taxon>Pseudomonadota</taxon>
        <taxon>Betaproteobacteria</taxon>
        <taxon>Burkholderiales</taxon>
        <taxon>Burkholderiaceae</taxon>
        <taxon>Cupriavidus</taxon>
    </lineage>
</organism>
<reference evidence="3 4" key="1">
    <citation type="submission" date="2023-03" db="EMBL/GenBank/DDBJ databases">
        <title>Draft assemblies of triclosan tolerant bacteria isolated from returned activated sludge.</title>
        <authorList>
            <person name="Van Hamelsveld S."/>
        </authorList>
    </citation>
    <scope>NUCLEOTIDE SEQUENCE [LARGE SCALE GENOMIC DNA]</scope>
    <source>
        <strain evidence="3 4">GW210010_S58</strain>
    </source>
</reference>
<proteinExistence type="predicted"/>
<protein>
    <submittedName>
        <fullName evidence="3">Uncharacterized protein</fullName>
    </submittedName>
</protein>
<feature type="compositionally biased region" description="Basic and acidic residues" evidence="1">
    <location>
        <begin position="46"/>
        <end position="66"/>
    </location>
</feature>
<comment type="caution">
    <text evidence="3">The sequence shown here is derived from an EMBL/GenBank/DDBJ whole genome shotgun (WGS) entry which is preliminary data.</text>
</comment>
<feature type="signal peptide" evidence="2">
    <location>
        <begin position="1"/>
        <end position="27"/>
    </location>
</feature>
<keyword evidence="4" id="KW-1185">Reference proteome</keyword>
<sequence>MPIRLLQASTALAAGLLCAASFAQAPAAPADSGNTAAPAGMTQVEPPKDPLVQHREANKQASDEYKAKKKAASSTYKQDVKAARQEKNTEKKANNAALKQEMPADGQKQSQSQ</sequence>
<feature type="compositionally biased region" description="Basic and acidic residues" evidence="1">
    <location>
        <begin position="78"/>
        <end position="93"/>
    </location>
</feature>
<gene>
    <name evidence="3" type="ORF">P3W85_19275</name>
</gene>
<evidence type="ECO:0000313" key="4">
    <source>
        <dbReference type="Proteomes" id="UP001216674"/>
    </source>
</evidence>
<evidence type="ECO:0000313" key="3">
    <source>
        <dbReference type="EMBL" id="MDF3835084.1"/>
    </source>
</evidence>
<dbReference type="EMBL" id="JARJLM010000325">
    <property type="protein sequence ID" value="MDF3835084.1"/>
    <property type="molecule type" value="Genomic_DNA"/>
</dbReference>
<keyword evidence="2" id="KW-0732">Signal</keyword>
<dbReference type="RefSeq" id="WP_276265970.1">
    <property type="nucleotide sequence ID" value="NZ_JARJLM010000325.1"/>
</dbReference>
<name>A0ABT6AR26_9BURK</name>
<evidence type="ECO:0000256" key="1">
    <source>
        <dbReference type="SAM" id="MobiDB-lite"/>
    </source>
</evidence>
<dbReference type="Proteomes" id="UP001216674">
    <property type="component" value="Unassembled WGS sequence"/>
</dbReference>
<evidence type="ECO:0000256" key="2">
    <source>
        <dbReference type="SAM" id="SignalP"/>
    </source>
</evidence>
<accession>A0ABT6AR26</accession>